<evidence type="ECO:0000313" key="4">
    <source>
        <dbReference type="EMBL" id="GFS80970.1"/>
    </source>
</evidence>
<proteinExistence type="predicted"/>
<evidence type="ECO:0000313" key="6">
    <source>
        <dbReference type="Proteomes" id="UP000887013"/>
    </source>
</evidence>
<gene>
    <name evidence="5" type="primary">AVEN_253233_1</name>
    <name evidence="4" type="ORF">NPIL_670851</name>
    <name evidence="5" type="ORF">NPIL_681521</name>
</gene>
<feature type="signal peptide" evidence="2">
    <location>
        <begin position="1"/>
        <end position="16"/>
    </location>
</feature>
<feature type="compositionally biased region" description="Low complexity" evidence="1">
    <location>
        <begin position="691"/>
        <end position="704"/>
    </location>
</feature>
<dbReference type="EMBL" id="BMAW01051539">
    <property type="protein sequence ID" value="GFS80970.1"/>
    <property type="molecule type" value="Genomic_DNA"/>
</dbReference>
<evidence type="ECO:0000256" key="2">
    <source>
        <dbReference type="SAM" id="SignalP"/>
    </source>
</evidence>
<feature type="region of interest" description="Disordered" evidence="1">
    <location>
        <begin position="196"/>
        <end position="232"/>
    </location>
</feature>
<organism evidence="5 6">
    <name type="scientific">Nephila pilipes</name>
    <name type="common">Giant wood spider</name>
    <name type="synonym">Nephila maculata</name>
    <dbReference type="NCBI Taxonomy" id="299642"/>
    <lineage>
        <taxon>Eukaryota</taxon>
        <taxon>Metazoa</taxon>
        <taxon>Ecdysozoa</taxon>
        <taxon>Arthropoda</taxon>
        <taxon>Chelicerata</taxon>
        <taxon>Arachnida</taxon>
        <taxon>Araneae</taxon>
        <taxon>Araneomorphae</taxon>
        <taxon>Entelegynae</taxon>
        <taxon>Araneoidea</taxon>
        <taxon>Nephilidae</taxon>
        <taxon>Nephila</taxon>
    </lineage>
</organism>
<feature type="compositionally biased region" description="Polar residues" evidence="1">
    <location>
        <begin position="284"/>
        <end position="309"/>
    </location>
</feature>
<sequence>MVGILLLASGESTVSAIAEEKTSDPVTSSVLTVAENSSGLDVASVDPKAENTPREFGNLASTVSFLELDGNSKTSKAPRVKIGDVMTEGASTKIPTTADYSSSSDTATSSSTKLDFEDVTSTFEENDKFDEGTKTDIDFQESEENVKVSSTEKAQIISSSSDVPETLTSSNELNATHFILSELDDTSLANYKTELEDAQSTEFSKFPSSTTPRSTKKRSPADAIVTDTNTTVKESDEYTTMINAYSEKQSSLQPSSTPSDKDSTLFNDESTKYLENDTVKDVETTSIPSSSKDETSQNPLSLQNTTPKSATRKRSLNSTGDSKHFDEITSTSGSFSSESFQPHLFTMIEHGGLPVSQSVGGITLSPGSNFNDAETIMPHEKVTLMDSDEMESMDRMKIQASSQSSRLTPVFSISTDNEREKQFETTEKNVDKFTEQERKSERIPEDYSVVSVNEKLNLSNNGNTEAQITSDNMKTVSYSEASANTPKLSEDYHHLNTVDLVEDSYAGVTFDPDGMRNDGPQDPDSVVFYVPPSTTNKMSTPEIFYHSTNEKEVNSNPESEADFVMVMDKNLNDARDVKNGTLEFEKLQHVPLDKNTEIPLLPSLVPGVAPESDTSNISNETLLPPGWSFWDPSKSGWILPGTEKPEDSEFNDESEEMILDAPHFQEAGHVQSYPTDFQPEATKENDAEKATGLSTSSSNTDSISGMKTTVTDIGIIETSNSFESHQTDQSVIRPVKIRPTSPEDKSVSTSILPDTFSTQATGQSIVMKPSVPTAGSVAVASDKIETSSIDTSSPVILPNPVPSVTEVEKDPELSTMIIQPELVPLPLDKKAPETTGPTNTSAANSTIAGIAVKTSVSVSLPLSNTKNESKTFELPMNNTSILPVPVNLPVSVIPKDNDSSASSADPSTEGLASTTVQTTTTSGIKIRKPKLKITGGTEGFTQRPPWPYTPALKRPTTEAPGGPVSIFKKTRTRIASITSSTTPRTFRPLSLATVRIQYASDIPGMIPFGELVISTDPVPTTTEVTTTEEPISEVPFTDQTHVPTVANEDDVTLVKVAGYIVIDRGLRWNDLLHNRHSPEYKKNSEMMHLYLERMFRSSPIASRLWKIEIDGFSGNKKTRPVGVDFFLYLIKSGENIATDHLATVFHEKLSTNNTFGTFRVDPNKTAFE</sequence>
<keyword evidence="2" id="KW-0732">Signal</keyword>
<dbReference type="InterPro" id="IPR036364">
    <property type="entry name" value="SEA_dom_sf"/>
</dbReference>
<feature type="region of interest" description="Disordered" evidence="1">
    <location>
        <begin position="246"/>
        <end position="337"/>
    </location>
</feature>
<name>A0A8X6UPK6_NEPPI</name>
<feature type="chain" id="PRO_5036658732" evidence="2">
    <location>
        <begin position="17"/>
        <end position="1168"/>
    </location>
</feature>
<feature type="compositionally biased region" description="Polar residues" evidence="1">
    <location>
        <begin position="246"/>
        <end position="258"/>
    </location>
</feature>
<accession>A0A8X6UPK6</accession>
<feature type="non-terminal residue" evidence="5">
    <location>
        <position position="1168"/>
    </location>
</feature>
<reference evidence="5" key="1">
    <citation type="submission" date="2020-08" db="EMBL/GenBank/DDBJ databases">
        <title>Multicomponent nature underlies the extraordinary mechanical properties of spider dragline silk.</title>
        <authorList>
            <person name="Kono N."/>
            <person name="Nakamura H."/>
            <person name="Mori M."/>
            <person name="Yoshida Y."/>
            <person name="Ohtoshi R."/>
            <person name="Malay A.D."/>
            <person name="Moran D.A.P."/>
            <person name="Tomita M."/>
            <person name="Numata K."/>
            <person name="Arakawa K."/>
        </authorList>
    </citation>
    <scope>NUCLEOTIDE SEQUENCE</scope>
</reference>
<dbReference type="EMBL" id="BMAW01085947">
    <property type="protein sequence ID" value="GFU45207.1"/>
    <property type="molecule type" value="Genomic_DNA"/>
</dbReference>
<dbReference type="AlphaFoldDB" id="A0A8X6UPK6"/>
<dbReference type="PROSITE" id="PS50024">
    <property type="entry name" value="SEA"/>
    <property type="match status" value="1"/>
</dbReference>
<feature type="compositionally biased region" description="Low complexity" evidence="1">
    <location>
        <begin position="203"/>
        <end position="213"/>
    </location>
</feature>
<dbReference type="Pfam" id="PF01390">
    <property type="entry name" value="SEA"/>
    <property type="match status" value="1"/>
</dbReference>
<dbReference type="Proteomes" id="UP000887013">
    <property type="component" value="Unassembled WGS sequence"/>
</dbReference>
<dbReference type="OrthoDB" id="6428657at2759"/>
<evidence type="ECO:0000256" key="1">
    <source>
        <dbReference type="SAM" id="MobiDB-lite"/>
    </source>
</evidence>
<feature type="compositionally biased region" description="Basic and acidic residues" evidence="1">
    <location>
        <begin position="259"/>
        <end position="283"/>
    </location>
</feature>
<evidence type="ECO:0000313" key="5">
    <source>
        <dbReference type="EMBL" id="GFU45207.1"/>
    </source>
</evidence>
<feature type="region of interest" description="Disordered" evidence="1">
    <location>
        <begin position="675"/>
        <end position="705"/>
    </location>
</feature>
<dbReference type="InterPro" id="IPR000082">
    <property type="entry name" value="SEA_dom"/>
</dbReference>
<feature type="domain" description="SEA" evidence="3">
    <location>
        <begin position="1052"/>
        <end position="1168"/>
    </location>
</feature>
<dbReference type="SUPFAM" id="SSF82671">
    <property type="entry name" value="SEA domain"/>
    <property type="match status" value="1"/>
</dbReference>
<feature type="region of interest" description="Disordered" evidence="1">
    <location>
        <begin position="896"/>
        <end position="964"/>
    </location>
</feature>
<evidence type="ECO:0000259" key="3">
    <source>
        <dbReference type="PROSITE" id="PS50024"/>
    </source>
</evidence>
<comment type="caution">
    <text evidence="5">The sequence shown here is derived from an EMBL/GenBank/DDBJ whole genome shotgun (WGS) entry which is preliminary data.</text>
</comment>
<protein>
    <submittedName>
        <fullName evidence="5">SEA domain-containing protein</fullName>
    </submittedName>
</protein>
<keyword evidence="6" id="KW-1185">Reference proteome</keyword>